<comment type="caution">
    <text evidence="2">The sequence shown here is derived from an EMBL/GenBank/DDBJ whole genome shotgun (WGS) entry which is preliminary data.</text>
</comment>
<protein>
    <submittedName>
        <fullName evidence="2">DNA-binding protein</fullName>
    </submittedName>
</protein>
<proteinExistence type="predicted"/>
<gene>
    <name evidence="2" type="ORF">EXY23_08145</name>
</gene>
<accession>A0A4R4DQ12</accession>
<evidence type="ECO:0000259" key="1">
    <source>
        <dbReference type="Pfam" id="PF12728"/>
    </source>
</evidence>
<organism evidence="2 3">
    <name type="scientific">Roseicella aquatilis</name>
    <dbReference type="NCBI Taxonomy" id="2527868"/>
    <lineage>
        <taxon>Bacteria</taxon>
        <taxon>Pseudomonadati</taxon>
        <taxon>Pseudomonadota</taxon>
        <taxon>Alphaproteobacteria</taxon>
        <taxon>Acetobacterales</taxon>
        <taxon>Roseomonadaceae</taxon>
        <taxon>Roseicella</taxon>
    </lineage>
</organism>
<feature type="domain" description="Helix-turn-helix" evidence="1">
    <location>
        <begin position="20"/>
        <end position="68"/>
    </location>
</feature>
<dbReference type="AlphaFoldDB" id="A0A4R4DQ12"/>
<dbReference type="Proteomes" id="UP000295023">
    <property type="component" value="Unassembled WGS sequence"/>
</dbReference>
<dbReference type="OrthoDB" id="7365868at2"/>
<dbReference type="GO" id="GO:0003677">
    <property type="term" value="F:DNA binding"/>
    <property type="evidence" value="ECO:0007669"/>
    <property type="project" value="UniProtKB-KW"/>
</dbReference>
<keyword evidence="3" id="KW-1185">Reference proteome</keyword>
<sequence>MQTTIIDDRNPTGRSDVLAYRINDAIRVTGIGRTKLYELIGSGAFRTMKIGKRTLICAVSLRQYLAERPAAVIRAGR</sequence>
<evidence type="ECO:0000313" key="3">
    <source>
        <dbReference type="Proteomes" id="UP000295023"/>
    </source>
</evidence>
<dbReference type="EMBL" id="SKBM01000006">
    <property type="protein sequence ID" value="TCZ63941.1"/>
    <property type="molecule type" value="Genomic_DNA"/>
</dbReference>
<dbReference type="RefSeq" id="WP_132286807.1">
    <property type="nucleotide sequence ID" value="NZ_SKBM01000006.1"/>
</dbReference>
<dbReference type="Pfam" id="PF12728">
    <property type="entry name" value="HTH_17"/>
    <property type="match status" value="1"/>
</dbReference>
<evidence type="ECO:0000313" key="2">
    <source>
        <dbReference type="EMBL" id="TCZ63941.1"/>
    </source>
</evidence>
<keyword evidence="2" id="KW-0238">DNA-binding</keyword>
<name>A0A4R4DQ12_9PROT</name>
<reference evidence="2 3" key="1">
    <citation type="submission" date="2019-03" db="EMBL/GenBank/DDBJ databases">
        <title>Paracraurococcus aquatilis NE82 genome sequence.</title>
        <authorList>
            <person name="Zhao Y."/>
            <person name="Du Z."/>
        </authorList>
    </citation>
    <scope>NUCLEOTIDE SEQUENCE [LARGE SCALE GENOMIC DNA]</scope>
    <source>
        <strain evidence="2 3">NE82</strain>
    </source>
</reference>
<dbReference type="InterPro" id="IPR041657">
    <property type="entry name" value="HTH_17"/>
</dbReference>